<dbReference type="EMBL" id="FQVE01000002">
    <property type="protein sequence ID" value="SHF17611.1"/>
    <property type="molecule type" value="Genomic_DNA"/>
</dbReference>
<organism evidence="1 2">
    <name type="scientific">Chryseobacterium vrystaatense</name>
    <dbReference type="NCBI Taxonomy" id="307480"/>
    <lineage>
        <taxon>Bacteria</taxon>
        <taxon>Pseudomonadati</taxon>
        <taxon>Bacteroidota</taxon>
        <taxon>Flavobacteriia</taxon>
        <taxon>Flavobacteriales</taxon>
        <taxon>Weeksellaceae</taxon>
        <taxon>Chryseobacterium group</taxon>
        <taxon>Chryseobacterium</taxon>
    </lineage>
</organism>
<dbReference type="AlphaFoldDB" id="A0A1M4ZHY6"/>
<dbReference type="RefSeq" id="WP_073172482.1">
    <property type="nucleotide sequence ID" value="NZ_FQVE01000002.1"/>
</dbReference>
<evidence type="ECO:0000313" key="2">
    <source>
        <dbReference type="Proteomes" id="UP000184108"/>
    </source>
</evidence>
<reference evidence="2" key="1">
    <citation type="submission" date="2016-11" db="EMBL/GenBank/DDBJ databases">
        <authorList>
            <person name="Varghese N."/>
            <person name="Submissions S."/>
        </authorList>
    </citation>
    <scope>NUCLEOTIDE SEQUENCE [LARGE SCALE GENOMIC DNA]</scope>
    <source>
        <strain evidence="2">YR203</strain>
    </source>
</reference>
<gene>
    <name evidence="1" type="ORF">SAMN02787073_1602</name>
</gene>
<proteinExistence type="predicted"/>
<sequence length="160" mass="18769">MTKEEQLKIYAVYLPYRLFLKDIDPMNPFSYELAGLVMDNFDEVLVHDNIDGSVISYGIQGLKPILYDLSYLTKEIEHEGERFVPVEYFEITDDHNSYPIEYDHGNIKLIKDLESIANHNSVFDIKFLPFDVVVKLIEWHFNIFNLNESEFINKATLKAK</sequence>
<evidence type="ECO:0000313" key="1">
    <source>
        <dbReference type="EMBL" id="SHF17611.1"/>
    </source>
</evidence>
<name>A0A1M4ZHY6_9FLAO</name>
<accession>A0A1M4ZHY6</accession>
<dbReference type="Proteomes" id="UP000184108">
    <property type="component" value="Unassembled WGS sequence"/>
</dbReference>
<protein>
    <submittedName>
        <fullName evidence="1">Uncharacterized protein</fullName>
    </submittedName>
</protein>